<reference evidence="7 8" key="1">
    <citation type="submission" date="2017-10" db="EMBL/GenBank/DDBJ databases">
        <title>Analysis of the genome sequences of Rhizobium populations associated to common bean (phaseolus vulgaris).</title>
        <authorList>
            <person name="Bustos P."/>
            <person name="Santamaria R.I."/>
            <person name="Miranda-Sanchez F."/>
            <person name="Perez-Carrascal O."/>
            <person name="Juarez S."/>
            <person name="Lozano L."/>
            <person name="Martinez-Flores I."/>
            <person name="Vinuesa P."/>
            <person name="Martinez-Romero E."/>
            <person name="Cevallos M.A."/>
            <person name="Romero D."/>
            <person name="Davila G."/>
            <person name="Gonzalez V."/>
        </authorList>
    </citation>
    <scope>NUCLEOTIDE SEQUENCE [LARGE SCALE GENOMIC DNA]</scope>
    <source>
        <strain evidence="7 8">NXT3</strain>
        <plasmid evidence="8">Plasmid psfrenxt3a</plasmid>
    </source>
</reference>
<organism evidence="7 8">
    <name type="scientific">Rhizobium fredii</name>
    <name type="common">Sinorhizobium fredii</name>
    <dbReference type="NCBI Taxonomy" id="380"/>
    <lineage>
        <taxon>Bacteria</taxon>
        <taxon>Pseudomonadati</taxon>
        <taxon>Pseudomonadota</taxon>
        <taxon>Alphaproteobacteria</taxon>
        <taxon>Hyphomicrobiales</taxon>
        <taxon>Rhizobiaceae</taxon>
        <taxon>Sinorhizobium/Ensifer group</taxon>
        <taxon>Sinorhizobium</taxon>
    </lineage>
</organism>
<evidence type="ECO:0000313" key="8">
    <source>
        <dbReference type="Proteomes" id="UP000239340"/>
    </source>
</evidence>
<feature type="domain" description="Transposase IS66 C-terminal" evidence="6">
    <location>
        <begin position="484"/>
        <end position="521"/>
    </location>
</feature>
<dbReference type="AlphaFoldDB" id="A0A2L0HAV4"/>
<proteinExistence type="predicted"/>
<name>A0A2L0HAV4_RHIFR</name>
<feature type="domain" description="Transposase IS66 central" evidence="3">
    <location>
        <begin position="188"/>
        <end position="477"/>
    </location>
</feature>
<keyword evidence="1" id="KW-0175">Coiled coil</keyword>
<dbReference type="InterPro" id="IPR024474">
    <property type="entry name" value="Znf_dom_IS66"/>
</dbReference>
<feature type="domain" description="Transposase IS66 zinc-finger binding" evidence="4">
    <location>
        <begin position="125"/>
        <end position="167"/>
    </location>
</feature>
<evidence type="ECO:0000256" key="2">
    <source>
        <dbReference type="SAM" id="MobiDB-lite"/>
    </source>
</evidence>
<dbReference type="PANTHER" id="PTHR33678">
    <property type="entry name" value="BLL1576 PROTEIN"/>
    <property type="match status" value="1"/>
</dbReference>
<gene>
    <name evidence="7" type="ORF">NXT3_PA00036</name>
</gene>
<dbReference type="InterPro" id="IPR004291">
    <property type="entry name" value="Transposase_IS66_central"/>
</dbReference>
<keyword evidence="7" id="KW-0614">Plasmid</keyword>
<dbReference type="PANTHER" id="PTHR33678:SF1">
    <property type="entry name" value="BLL1576 PROTEIN"/>
    <property type="match status" value="1"/>
</dbReference>
<accession>A0A2L0HAV4</accession>
<evidence type="ECO:0000256" key="1">
    <source>
        <dbReference type="SAM" id="Coils"/>
    </source>
</evidence>
<protein>
    <submittedName>
        <fullName evidence="7">IS66 family insertion sequence transposase protein</fullName>
    </submittedName>
</protein>
<geneLocation type="plasmid" evidence="8">
    <name>psfrenxt3a</name>
</geneLocation>
<dbReference type="InterPro" id="IPR024463">
    <property type="entry name" value="Transposase_TnpC_homeodom"/>
</dbReference>
<dbReference type="RefSeq" id="WP_104840074.1">
    <property type="nucleotide sequence ID" value="NZ_CP024308.1"/>
</dbReference>
<feature type="coiled-coil region" evidence="1">
    <location>
        <begin position="9"/>
        <end position="50"/>
    </location>
</feature>
<dbReference type="InterPro" id="IPR039552">
    <property type="entry name" value="IS66_C"/>
</dbReference>
<dbReference type="InterPro" id="IPR052344">
    <property type="entry name" value="Transposase-related"/>
</dbReference>
<dbReference type="Pfam" id="PF13007">
    <property type="entry name" value="LZ_Tnp_IS66"/>
    <property type="match status" value="1"/>
</dbReference>
<dbReference type="NCBIfam" id="NF033517">
    <property type="entry name" value="transpos_IS66"/>
    <property type="match status" value="1"/>
</dbReference>
<dbReference type="Pfam" id="PF13005">
    <property type="entry name" value="zf-IS66"/>
    <property type="match status" value="1"/>
</dbReference>
<feature type="region of interest" description="Disordered" evidence="2">
    <location>
        <begin position="77"/>
        <end position="111"/>
    </location>
</feature>
<evidence type="ECO:0000259" key="6">
    <source>
        <dbReference type="Pfam" id="PF13817"/>
    </source>
</evidence>
<dbReference type="EMBL" id="CP024308">
    <property type="protein sequence ID" value="AUX78332.1"/>
    <property type="molecule type" value="Genomic_DNA"/>
</dbReference>
<dbReference type="Pfam" id="PF13817">
    <property type="entry name" value="DDE_Tnp_IS66_C"/>
    <property type="match status" value="1"/>
</dbReference>
<dbReference type="Pfam" id="PF03050">
    <property type="entry name" value="DDE_Tnp_IS66"/>
    <property type="match status" value="1"/>
</dbReference>
<evidence type="ECO:0000259" key="3">
    <source>
        <dbReference type="Pfam" id="PF03050"/>
    </source>
</evidence>
<evidence type="ECO:0000259" key="4">
    <source>
        <dbReference type="Pfam" id="PF13005"/>
    </source>
</evidence>
<feature type="domain" description="Transposase TnpC homeodomain" evidence="5">
    <location>
        <begin position="40"/>
        <end position="116"/>
    </location>
</feature>
<evidence type="ECO:0000313" key="7">
    <source>
        <dbReference type="EMBL" id="AUX78332.1"/>
    </source>
</evidence>
<sequence>MNRTGEPSVAELKAQLAAHAAEIAALKAEKETLSQRIVKLEEELALARLHRFAPRSEKHVDRLFNEAEQVADEDVAGGEDGDVVDLPNTGLPAIEGPTGKKRGRRPLPENLPRERVEYDLPDDHKACPCCHGQMHRMGETVTEQLHIEVKAKVLQNVRFKYACRHCDRTGINTPIVIAPMPPQPLPGSIATASTLAFALVHKYVDGTPLYRLAQAFERAGVPVSRGALGHWVIGSSEKHLSRIYDALKLRLRSRPLIHGDETTVQVLKEKNREATDTSYMWAYRSGEDSDEPIVLLDYQPGRGQIHPQTFLGDYRGILMSDGYSAWRTLEGAIHLGCMAHSRRRFVNALKTRNKPGGPPEQALRFFEQLYRVERQARDKKPEHGETQADSIRRFRQQHSVPILNALKTWLDEIAPKVLPDSKLGDAVSYTLNQWEYLTRYTEDGRMPIDNNLLERDIRVLATGRKSWLFSDTADGAKASAVIYSLMLTCRASRVEPLAWLRHVLTELPQRTEDADITDLLPFNFPKASPA</sequence>
<evidence type="ECO:0000259" key="5">
    <source>
        <dbReference type="Pfam" id="PF13007"/>
    </source>
</evidence>
<dbReference type="Proteomes" id="UP000239340">
    <property type="component" value="Plasmid pSfreNXT3a"/>
</dbReference>